<dbReference type="InterPro" id="IPR041218">
    <property type="entry name" value="DUF5606"/>
</dbReference>
<accession>A0A9D1GCR8</accession>
<proteinExistence type="predicted"/>
<feature type="domain" description="DUF6852" evidence="2">
    <location>
        <begin position="50"/>
        <end position="119"/>
    </location>
</feature>
<dbReference type="Pfam" id="PF18347">
    <property type="entry name" value="DUF5606"/>
    <property type="match status" value="1"/>
</dbReference>
<dbReference type="InterPro" id="IPR049282">
    <property type="entry name" value="BVU_3817_N_sf"/>
</dbReference>
<feature type="domain" description="DUF5606" evidence="1">
    <location>
        <begin position="2"/>
        <end position="47"/>
    </location>
</feature>
<evidence type="ECO:0000259" key="2">
    <source>
        <dbReference type="Pfam" id="PF21186"/>
    </source>
</evidence>
<name>A0A9D1GCR8_9BACT</name>
<evidence type="ECO:0000313" key="3">
    <source>
        <dbReference type="EMBL" id="HIT38483.1"/>
    </source>
</evidence>
<dbReference type="InterPro" id="IPR049281">
    <property type="entry name" value="BVU_3817-like_C_sf"/>
</dbReference>
<protein>
    <submittedName>
        <fullName evidence="3">DUF5606 domain-containing protein</fullName>
    </submittedName>
</protein>
<evidence type="ECO:0000259" key="1">
    <source>
        <dbReference type="Pfam" id="PF18347"/>
    </source>
</evidence>
<sequence length="142" mass="15673">MLKKILSISGRPGLFKLVSQAKGALIVEALSTGKRTLAYSHDKVTSLGDIAMYTQSGEEPLYKVLDSVKKKENGAVASVSPKADKEVLRTYFAEILPDFDTERVYPTDISKLISWYNILVQSGITDFSVKEKGEAPKEDKTE</sequence>
<organism evidence="3 4">
    <name type="scientific">Candidatus Caccoplasma intestinavium</name>
    <dbReference type="NCBI Taxonomy" id="2840716"/>
    <lineage>
        <taxon>Bacteria</taxon>
        <taxon>Pseudomonadati</taxon>
        <taxon>Bacteroidota</taxon>
        <taxon>Bacteroidia</taxon>
        <taxon>Bacteroidales</taxon>
        <taxon>Bacteroidaceae</taxon>
        <taxon>Bacteroidaceae incertae sedis</taxon>
        <taxon>Candidatus Caccoplasma</taxon>
    </lineage>
</organism>
<dbReference type="AlphaFoldDB" id="A0A9D1GCR8"/>
<reference evidence="3" key="1">
    <citation type="submission" date="2020-10" db="EMBL/GenBank/DDBJ databases">
        <authorList>
            <person name="Gilroy R."/>
        </authorList>
    </citation>
    <scope>NUCLEOTIDE SEQUENCE</scope>
    <source>
        <strain evidence="3">21143</strain>
    </source>
</reference>
<dbReference type="Pfam" id="PF21186">
    <property type="entry name" value="DUF6852"/>
    <property type="match status" value="1"/>
</dbReference>
<gene>
    <name evidence="3" type="ORF">IAD06_00360</name>
</gene>
<dbReference type="Proteomes" id="UP000886722">
    <property type="component" value="Unassembled WGS sequence"/>
</dbReference>
<dbReference type="EMBL" id="DVKT01000002">
    <property type="protein sequence ID" value="HIT38483.1"/>
    <property type="molecule type" value="Genomic_DNA"/>
</dbReference>
<comment type="caution">
    <text evidence="3">The sequence shown here is derived from an EMBL/GenBank/DDBJ whole genome shotgun (WGS) entry which is preliminary data.</text>
</comment>
<dbReference type="Gene3D" id="1.10.10.1650">
    <property type="match status" value="1"/>
</dbReference>
<reference evidence="3" key="2">
    <citation type="journal article" date="2021" name="PeerJ">
        <title>Extensive microbial diversity within the chicken gut microbiome revealed by metagenomics and culture.</title>
        <authorList>
            <person name="Gilroy R."/>
            <person name="Ravi A."/>
            <person name="Getino M."/>
            <person name="Pursley I."/>
            <person name="Horton D.L."/>
            <person name="Alikhan N.F."/>
            <person name="Baker D."/>
            <person name="Gharbi K."/>
            <person name="Hall N."/>
            <person name="Watson M."/>
            <person name="Adriaenssens E.M."/>
            <person name="Foster-Nyarko E."/>
            <person name="Jarju S."/>
            <person name="Secka A."/>
            <person name="Antonio M."/>
            <person name="Oren A."/>
            <person name="Chaudhuri R.R."/>
            <person name="La Ragione R."/>
            <person name="Hildebrand F."/>
            <person name="Pallen M.J."/>
        </authorList>
    </citation>
    <scope>NUCLEOTIDE SEQUENCE</scope>
    <source>
        <strain evidence="3">21143</strain>
    </source>
</reference>
<dbReference type="Gene3D" id="2.30.30.730">
    <property type="match status" value="1"/>
</dbReference>
<evidence type="ECO:0000313" key="4">
    <source>
        <dbReference type="Proteomes" id="UP000886722"/>
    </source>
</evidence>
<dbReference type="InterPro" id="IPR049280">
    <property type="entry name" value="DUF6852"/>
</dbReference>